<evidence type="ECO:0000313" key="2">
    <source>
        <dbReference type="Proteomes" id="UP000183832"/>
    </source>
</evidence>
<sequence>MITQPSKQALFFLFMMETEIDEGTIKMGSNMKVNLCAQIEIFPSGKTYCYQNLFIVKGFFFHYYQQKKIVELKS</sequence>
<organism evidence="1 2">
    <name type="scientific">Clunio marinus</name>
    <dbReference type="NCBI Taxonomy" id="568069"/>
    <lineage>
        <taxon>Eukaryota</taxon>
        <taxon>Metazoa</taxon>
        <taxon>Ecdysozoa</taxon>
        <taxon>Arthropoda</taxon>
        <taxon>Hexapoda</taxon>
        <taxon>Insecta</taxon>
        <taxon>Pterygota</taxon>
        <taxon>Neoptera</taxon>
        <taxon>Endopterygota</taxon>
        <taxon>Diptera</taxon>
        <taxon>Nematocera</taxon>
        <taxon>Chironomoidea</taxon>
        <taxon>Chironomidae</taxon>
        <taxon>Clunio</taxon>
    </lineage>
</organism>
<name>A0A1J1I0T7_9DIPT</name>
<keyword evidence="2" id="KW-1185">Reference proteome</keyword>
<dbReference type="EMBL" id="CVRI01000037">
    <property type="protein sequence ID" value="CRK93196.1"/>
    <property type="molecule type" value="Genomic_DNA"/>
</dbReference>
<dbReference type="Proteomes" id="UP000183832">
    <property type="component" value="Unassembled WGS sequence"/>
</dbReference>
<evidence type="ECO:0000313" key="1">
    <source>
        <dbReference type="EMBL" id="CRK93196.1"/>
    </source>
</evidence>
<dbReference type="AlphaFoldDB" id="A0A1J1I0T7"/>
<protein>
    <submittedName>
        <fullName evidence="1">CLUMA_CG006740, isoform A</fullName>
    </submittedName>
</protein>
<reference evidence="1 2" key="1">
    <citation type="submission" date="2015-04" db="EMBL/GenBank/DDBJ databases">
        <authorList>
            <person name="Syromyatnikov M.Y."/>
            <person name="Popov V.N."/>
        </authorList>
    </citation>
    <scope>NUCLEOTIDE SEQUENCE [LARGE SCALE GENOMIC DNA]</scope>
</reference>
<accession>A0A1J1I0T7</accession>
<gene>
    <name evidence="1" type="ORF">CLUMA_CG006740</name>
</gene>
<proteinExistence type="predicted"/>